<dbReference type="PROSITE" id="PS00714">
    <property type="entry name" value="NA_DICARBOXYL_SYMP_2"/>
    <property type="match status" value="1"/>
</dbReference>
<dbReference type="GO" id="GO:0015175">
    <property type="term" value="F:neutral L-amino acid transmembrane transporter activity"/>
    <property type="evidence" value="ECO:0007669"/>
    <property type="project" value="TreeGrafter"/>
</dbReference>
<dbReference type="PROSITE" id="PS00713">
    <property type="entry name" value="NA_DICARBOXYL_SYMP_1"/>
    <property type="match status" value="1"/>
</dbReference>
<name>A0A8J4YUA3_CHIOP</name>
<evidence type="ECO:0000313" key="10">
    <source>
        <dbReference type="EMBL" id="KAG0728391.1"/>
    </source>
</evidence>
<proteinExistence type="inferred from homology"/>
<keyword evidence="11" id="KW-1185">Reference proteome</keyword>
<comment type="subcellular location">
    <subcellularLocation>
        <location evidence="1 9">Membrane</location>
        <topology evidence="1 9">Multi-pass membrane protein</topology>
    </subcellularLocation>
</comment>
<dbReference type="Proteomes" id="UP000770661">
    <property type="component" value="Unassembled WGS sequence"/>
</dbReference>
<evidence type="ECO:0000256" key="9">
    <source>
        <dbReference type="RuleBase" id="RU361216"/>
    </source>
</evidence>
<evidence type="ECO:0000313" key="11">
    <source>
        <dbReference type="Proteomes" id="UP000770661"/>
    </source>
</evidence>
<feature type="transmembrane region" description="Helical" evidence="9">
    <location>
        <begin position="109"/>
        <end position="131"/>
    </location>
</feature>
<dbReference type="SUPFAM" id="SSF118215">
    <property type="entry name" value="Proton glutamate symport protein"/>
    <property type="match status" value="1"/>
</dbReference>
<dbReference type="InterPro" id="IPR018107">
    <property type="entry name" value="Na-dicarboxylate_symporter_CS"/>
</dbReference>
<dbReference type="GO" id="GO:0015501">
    <property type="term" value="F:glutamate:sodium symporter activity"/>
    <property type="evidence" value="ECO:0007669"/>
    <property type="project" value="TreeGrafter"/>
</dbReference>
<dbReference type="InterPro" id="IPR036458">
    <property type="entry name" value="Na:dicarbo_symporter_sf"/>
</dbReference>
<feature type="transmembrane region" description="Helical" evidence="9">
    <location>
        <begin position="35"/>
        <end position="57"/>
    </location>
</feature>
<comment type="caution">
    <text evidence="10">The sequence shown here is derived from an EMBL/GenBank/DDBJ whole genome shotgun (WGS) entry which is preliminary data.</text>
</comment>
<dbReference type="OrthoDB" id="5877963at2759"/>
<reference evidence="10" key="1">
    <citation type="submission" date="2020-07" db="EMBL/GenBank/DDBJ databases">
        <title>The High-quality genome of the commercially important snow crab, Chionoecetes opilio.</title>
        <authorList>
            <person name="Jeong J.-H."/>
            <person name="Ryu S."/>
        </authorList>
    </citation>
    <scope>NUCLEOTIDE SEQUENCE</scope>
    <source>
        <strain evidence="10">MADBK_172401_WGS</strain>
        <tissue evidence="10">Digestive gland</tissue>
    </source>
</reference>
<gene>
    <name evidence="10" type="primary">Slc1a2</name>
    <name evidence="10" type="ORF">GWK47_032568</name>
</gene>
<keyword evidence="7 9" id="KW-0472">Membrane</keyword>
<sequence>MVWGDPRPLAILLGSKMSPVRITDMRWSCWVRKNMLLLLTFSGVLFGVALGLALRAVGPDSTTILLISYPGELFIRMLKLMILPLIIASLISGSASLNAKINGYIVARTILYFMATSLLNATLGVLLVIAIHPGSPLAKQALTESLPTASNTTSTVNILDGFLDLGRNIFPENIFQASFQQVHTVYEENEVTRHNNITGVDAQITEIIRSVKYRAGTNTLGIIVFCLVFGTLLGSLGKKGAVVVDFFSIIDTVILKIVTGVMWLSPLGVASVIMSKILSVENLSTVMSNLGLFIVTVVVGVFIYQWIIQNFLYFIFTRRNPLHFYFSLLEPWVTSFATASTAATLPITFRCMNDKCGVDPRVTRFVLPIGATVNMDGTALFVSVGTIFIAQMNEVSLGIGEYSTIIVTATAASVASASVPSAALVLILIVLTSVNLPAEDVSLLFAIDWLVDRFRTTNNMLGDCYTAAIVEYWSQSELQAMDAETNAESFGDAEKAADLAPLVTGQHDVDPEALLHDPPVLLLKGGENGKVMGPVEILHVEMEIPPKENKTTTKI</sequence>
<dbReference type="GO" id="GO:0005886">
    <property type="term" value="C:plasma membrane"/>
    <property type="evidence" value="ECO:0007669"/>
    <property type="project" value="TreeGrafter"/>
</dbReference>
<feature type="transmembrane region" description="Helical" evidence="9">
    <location>
        <begin position="78"/>
        <end position="97"/>
    </location>
</feature>
<evidence type="ECO:0000256" key="3">
    <source>
        <dbReference type="ARBA" id="ARBA00022448"/>
    </source>
</evidence>
<feature type="transmembrane region" description="Helical" evidence="9">
    <location>
        <begin position="365"/>
        <end position="390"/>
    </location>
</feature>
<dbReference type="Gene3D" id="1.10.3860.10">
    <property type="entry name" value="Sodium:dicarboxylate symporter"/>
    <property type="match status" value="1"/>
</dbReference>
<feature type="transmembrane region" description="Helical" evidence="9">
    <location>
        <begin position="322"/>
        <end position="345"/>
    </location>
</feature>
<dbReference type="Pfam" id="PF00375">
    <property type="entry name" value="SDF"/>
    <property type="match status" value="1"/>
</dbReference>
<organism evidence="10 11">
    <name type="scientific">Chionoecetes opilio</name>
    <name type="common">Atlantic snow crab</name>
    <name type="synonym">Cancer opilio</name>
    <dbReference type="NCBI Taxonomy" id="41210"/>
    <lineage>
        <taxon>Eukaryota</taxon>
        <taxon>Metazoa</taxon>
        <taxon>Ecdysozoa</taxon>
        <taxon>Arthropoda</taxon>
        <taxon>Crustacea</taxon>
        <taxon>Multicrustacea</taxon>
        <taxon>Malacostraca</taxon>
        <taxon>Eumalacostraca</taxon>
        <taxon>Eucarida</taxon>
        <taxon>Decapoda</taxon>
        <taxon>Pleocyemata</taxon>
        <taxon>Brachyura</taxon>
        <taxon>Eubrachyura</taxon>
        <taxon>Majoidea</taxon>
        <taxon>Majidae</taxon>
        <taxon>Chionoecetes</taxon>
    </lineage>
</organism>
<evidence type="ECO:0000256" key="2">
    <source>
        <dbReference type="ARBA" id="ARBA00006148"/>
    </source>
</evidence>
<feature type="transmembrane region" description="Helical" evidence="9">
    <location>
        <begin position="257"/>
        <end position="278"/>
    </location>
</feature>
<keyword evidence="3 9" id="KW-0813">Transport</keyword>
<keyword evidence="6 9" id="KW-1133">Transmembrane helix</keyword>
<evidence type="ECO:0000256" key="4">
    <source>
        <dbReference type="ARBA" id="ARBA00022692"/>
    </source>
</evidence>
<dbReference type="EMBL" id="JACEEZ010002269">
    <property type="protein sequence ID" value="KAG0728391.1"/>
    <property type="molecule type" value="Genomic_DNA"/>
</dbReference>
<dbReference type="PANTHER" id="PTHR11958">
    <property type="entry name" value="SODIUM/DICARBOXYLATE SYMPORTER-RELATED"/>
    <property type="match status" value="1"/>
</dbReference>
<keyword evidence="8" id="KW-0325">Glycoprotein</keyword>
<evidence type="ECO:0000256" key="7">
    <source>
        <dbReference type="ARBA" id="ARBA00023136"/>
    </source>
</evidence>
<evidence type="ECO:0000256" key="5">
    <source>
        <dbReference type="ARBA" id="ARBA00022847"/>
    </source>
</evidence>
<feature type="transmembrane region" description="Helical" evidence="9">
    <location>
        <begin position="290"/>
        <end position="316"/>
    </location>
</feature>
<keyword evidence="5 9" id="KW-0769">Symport</keyword>
<feature type="transmembrane region" description="Helical" evidence="9">
    <location>
        <begin position="402"/>
        <end position="431"/>
    </location>
</feature>
<evidence type="ECO:0000256" key="1">
    <source>
        <dbReference type="ARBA" id="ARBA00004141"/>
    </source>
</evidence>
<evidence type="ECO:0000256" key="6">
    <source>
        <dbReference type="ARBA" id="ARBA00022989"/>
    </source>
</evidence>
<feature type="transmembrane region" description="Helical" evidence="9">
    <location>
        <begin position="219"/>
        <end position="237"/>
    </location>
</feature>
<dbReference type="AlphaFoldDB" id="A0A8J4YUA3"/>
<protein>
    <recommendedName>
        <fullName evidence="9">Amino acid transporter</fullName>
    </recommendedName>
</protein>
<keyword evidence="4 9" id="KW-0812">Transmembrane</keyword>
<accession>A0A8J4YUA3</accession>
<dbReference type="PRINTS" id="PR00173">
    <property type="entry name" value="EDTRNSPORT"/>
</dbReference>
<dbReference type="InterPro" id="IPR001991">
    <property type="entry name" value="Na-dicarboxylate_symporter"/>
</dbReference>
<dbReference type="GO" id="GO:0005313">
    <property type="term" value="F:L-glutamate transmembrane transporter activity"/>
    <property type="evidence" value="ECO:0007669"/>
    <property type="project" value="TreeGrafter"/>
</dbReference>
<dbReference type="PANTHER" id="PTHR11958:SF111">
    <property type="entry name" value="AMINO ACID TRANSPORTER"/>
    <property type="match status" value="1"/>
</dbReference>
<evidence type="ECO:0000256" key="8">
    <source>
        <dbReference type="ARBA" id="ARBA00023180"/>
    </source>
</evidence>
<comment type="similarity">
    <text evidence="2 9">Belongs to the dicarboxylate/amino acid:cation symporter (DAACS) (TC 2.A.23) family.</text>
</comment>
<dbReference type="InterPro" id="IPR050746">
    <property type="entry name" value="DAACS"/>
</dbReference>